<keyword evidence="2" id="KW-1185">Reference proteome</keyword>
<sequence>MLSLPVTAQNKLTVTRDYYYNHEFKQDKTGNTICWHYTWEEQESGGFSLWGHIFDSLGVKRDTLAIHEV</sequence>
<evidence type="ECO:0000313" key="2">
    <source>
        <dbReference type="Proteomes" id="UP001207742"/>
    </source>
</evidence>
<evidence type="ECO:0000313" key="1">
    <source>
        <dbReference type="EMBL" id="MCW3483409.1"/>
    </source>
</evidence>
<name>A0ABT3IHH4_9BACT</name>
<organism evidence="1 2">
    <name type="scientific">Chitinophaga nivalis</name>
    <dbReference type="NCBI Taxonomy" id="2991709"/>
    <lineage>
        <taxon>Bacteria</taxon>
        <taxon>Pseudomonadati</taxon>
        <taxon>Bacteroidota</taxon>
        <taxon>Chitinophagia</taxon>
        <taxon>Chitinophagales</taxon>
        <taxon>Chitinophagaceae</taxon>
        <taxon>Chitinophaga</taxon>
    </lineage>
</organism>
<protein>
    <submittedName>
        <fullName evidence="1">Uncharacterized protein</fullName>
    </submittedName>
</protein>
<dbReference type="Proteomes" id="UP001207742">
    <property type="component" value="Unassembled WGS sequence"/>
</dbReference>
<dbReference type="EMBL" id="JAPDNS010000001">
    <property type="protein sequence ID" value="MCW3483409.1"/>
    <property type="molecule type" value="Genomic_DNA"/>
</dbReference>
<accession>A0ABT3IHH4</accession>
<gene>
    <name evidence="1" type="ORF">OL497_05875</name>
</gene>
<reference evidence="1 2" key="1">
    <citation type="submission" date="2022-10" db="EMBL/GenBank/DDBJ databases">
        <title>Chitinophaga nivalis PC15 sp. nov., isolated from Pyeongchang county, South Korea.</title>
        <authorList>
            <person name="Trinh H.N."/>
        </authorList>
    </citation>
    <scope>NUCLEOTIDE SEQUENCE [LARGE SCALE GENOMIC DNA]</scope>
    <source>
        <strain evidence="1 2">PC14</strain>
    </source>
</reference>
<dbReference type="RefSeq" id="WP_264728715.1">
    <property type="nucleotide sequence ID" value="NZ_JAPDNR010000001.1"/>
</dbReference>
<comment type="caution">
    <text evidence="1">The sequence shown here is derived from an EMBL/GenBank/DDBJ whole genome shotgun (WGS) entry which is preliminary data.</text>
</comment>
<proteinExistence type="predicted"/>